<comment type="caution">
    <text evidence="7">The sequence shown here is derived from an EMBL/GenBank/DDBJ whole genome shotgun (WGS) entry which is preliminary data.</text>
</comment>
<name>A0ABT5VMJ7_9BACT</name>
<dbReference type="Gene3D" id="1.10.1740.10">
    <property type="match status" value="1"/>
</dbReference>
<keyword evidence="2" id="KW-0805">Transcription regulation</keyword>
<proteinExistence type="inferred from homology"/>
<dbReference type="RefSeq" id="WP_275107989.1">
    <property type="nucleotide sequence ID" value="NZ_JAKJSC010000001.1"/>
</dbReference>
<evidence type="ECO:0000256" key="2">
    <source>
        <dbReference type="ARBA" id="ARBA00023015"/>
    </source>
</evidence>
<dbReference type="InterPro" id="IPR013324">
    <property type="entry name" value="RNA_pol_sigma_r3/r4-like"/>
</dbReference>
<protein>
    <submittedName>
        <fullName evidence="7">Sigma-70 family RNA polymerase sigma factor</fullName>
    </submittedName>
</protein>
<dbReference type="InterPro" id="IPR014284">
    <property type="entry name" value="RNA_pol_sigma-70_dom"/>
</dbReference>
<feature type="domain" description="RNA polymerase sigma factor 70 region 4 type 2" evidence="6">
    <location>
        <begin position="106"/>
        <end position="156"/>
    </location>
</feature>
<dbReference type="Proteomes" id="UP001528920">
    <property type="component" value="Unassembled WGS sequence"/>
</dbReference>
<dbReference type="Pfam" id="PF08281">
    <property type="entry name" value="Sigma70_r4_2"/>
    <property type="match status" value="1"/>
</dbReference>
<sequence length="167" mass="19946">MTTIEFNSHIVSLDKHLKSYAYRLTTNHDESLDLFQDTMLKALTYKNKFTHTNLKAWLLTIMKNIFINGYRRKVVQREWMAQETKSNRNMSNISYDNPTSIQNYKDIMHELEKLEVQIKEPFRMFLAGFKYREIAEEMSLPIGTIKSRIFQGRKELMVNLKEFSSYN</sequence>
<dbReference type="InterPro" id="IPR007627">
    <property type="entry name" value="RNA_pol_sigma70_r2"/>
</dbReference>
<gene>
    <name evidence="7" type="ORF">L3049_01425</name>
</gene>
<dbReference type="InterPro" id="IPR013325">
    <property type="entry name" value="RNA_pol_sigma_r2"/>
</dbReference>
<dbReference type="Pfam" id="PF04542">
    <property type="entry name" value="Sigma70_r2"/>
    <property type="match status" value="1"/>
</dbReference>
<dbReference type="PANTHER" id="PTHR43133">
    <property type="entry name" value="RNA POLYMERASE ECF-TYPE SIGMA FACTO"/>
    <property type="match status" value="1"/>
</dbReference>
<comment type="similarity">
    <text evidence="1">Belongs to the sigma-70 factor family. ECF subfamily.</text>
</comment>
<dbReference type="NCBIfam" id="TIGR02937">
    <property type="entry name" value="sigma70-ECF"/>
    <property type="match status" value="1"/>
</dbReference>
<evidence type="ECO:0000256" key="3">
    <source>
        <dbReference type="ARBA" id="ARBA00023082"/>
    </source>
</evidence>
<evidence type="ECO:0000259" key="5">
    <source>
        <dbReference type="Pfam" id="PF04542"/>
    </source>
</evidence>
<keyword evidence="4" id="KW-0804">Transcription</keyword>
<evidence type="ECO:0000259" key="6">
    <source>
        <dbReference type="Pfam" id="PF08281"/>
    </source>
</evidence>
<dbReference type="InterPro" id="IPR036388">
    <property type="entry name" value="WH-like_DNA-bd_sf"/>
</dbReference>
<dbReference type="SUPFAM" id="SSF88659">
    <property type="entry name" value="Sigma3 and sigma4 domains of RNA polymerase sigma factors"/>
    <property type="match status" value="1"/>
</dbReference>
<evidence type="ECO:0000313" key="8">
    <source>
        <dbReference type="Proteomes" id="UP001528920"/>
    </source>
</evidence>
<dbReference type="PANTHER" id="PTHR43133:SF25">
    <property type="entry name" value="RNA POLYMERASE SIGMA FACTOR RFAY-RELATED"/>
    <property type="match status" value="1"/>
</dbReference>
<reference evidence="7 8" key="1">
    <citation type="submission" date="2022-01" db="EMBL/GenBank/DDBJ databases">
        <title>Labilibaculum sp. nov, a marine bacterium isolated from Antarctica.</title>
        <authorList>
            <person name="Dai W."/>
        </authorList>
    </citation>
    <scope>NUCLEOTIDE SEQUENCE [LARGE SCALE GENOMIC DNA]</scope>
    <source>
        <strain evidence="7 8">DW002</strain>
    </source>
</reference>
<dbReference type="Gene3D" id="1.10.10.10">
    <property type="entry name" value="Winged helix-like DNA-binding domain superfamily/Winged helix DNA-binding domain"/>
    <property type="match status" value="1"/>
</dbReference>
<keyword evidence="8" id="KW-1185">Reference proteome</keyword>
<feature type="domain" description="RNA polymerase sigma-70 region 2" evidence="5">
    <location>
        <begin position="15"/>
        <end position="73"/>
    </location>
</feature>
<accession>A0ABT5VMJ7</accession>
<evidence type="ECO:0000256" key="1">
    <source>
        <dbReference type="ARBA" id="ARBA00010641"/>
    </source>
</evidence>
<dbReference type="EMBL" id="JAKJSC010000001">
    <property type="protein sequence ID" value="MDE5416649.1"/>
    <property type="molecule type" value="Genomic_DNA"/>
</dbReference>
<organism evidence="7 8">
    <name type="scientific">Paralabilibaculum antarcticum</name>
    <dbReference type="NCBI Taxonomy" id="2912572"/>
    <lineage>
        <taxon>Bacteria</taxon>
        <taxon>Pseudomonadati</taxon>
        <taxon>Bacteroidota</taxon>
        <taxon>Bacteroidia</taxon>
        <taxon>Marinilabiliales</taxon>
        <taxon>Marinifilaceae</taxon>
        <taxon>Paralabilibaculum</taxon>
    </lineage>
</organism>
<keyword evidence="3" id="KW-0731">Sigma factor</keyword>
<evidence type="ECO:0000313" key="7">
    <source>
        <dbReference type="EMBL" id="MDE5416649.1"/>
    </source>
</evidence>
<dbReference type="SUPFAM" id="SSF88946">
    <property type="entry name" value="Sigma2 domain of RNA polymerase sigma factors"/>
    <property type="match status" value="1"/>
</dbReference>
<evidence type="ECO:0000256" key="4">
    <source>
        <dbReference type="ARBA" id="ARBA00023163"/>
    </source>
</evidence>
<dbReference type="InterPro" id="IPR013249">
    <property type="entry name" value="RNA_pol_sigma70_r4_t2"/>
</dbReference>
<dbReference type="InterPro" id="IPR039425">
    <property type="entry name" value="RNA_pol_sigma-70-like"/>
</dbReference>